<gene>
    <name evidence="2" type="ORF">TPC1_16868</name>
</gene>
<evidence type="ECO:0000256" key="1">
    <source>
        <dbReference type="SAM" id="MobiDB-lite"/>
    </source>
</evidence>
<feature type="region of interest" description="Disordered" evidence="1">
    <location>
        <begin position="360"/>
        <end position="391"/>
    </location>
</feature>
<feature type="non-terminal residue" evidence="2">
    <location>
        <position position="1"/>
    </location>
</feature>
<dbReference type="AlphaFoldDB" id="A0A146K6P5"/>
<sequence length="422" mass="50046">AKLRYKERNQKSKIRYELRMRKDENGEDCMVFEEVNQNKDKKQLEKIVIGKPENDGNYYNEDDQNFYECEVQGEDLDEEEKQFLQQMMGKSIENCKEVKDEGQPETVERHYQVEDEISDAPIEIEEETIELDNELEQEFYKAPEAQMTEEGKNFLMQQLFKTKQSNDLPDEDCFNSDSNEDFDQEVQNGLDFFNSEPKVYQPQKSDFKKHIQQMQNELSDASDLGFEESISEDCEYCDDLDNDQFKNKKQKKERDISLNDVNKCTLTDEDIELYKQQLLNEDEDDIERKIQEYVRNNTLITIKQPQLEDKLINKKLTTKRYINESAMISISKTGVPKNVFQAPKQESSSEEGNEYIKVVMPHDRPKNETSEQRQQRKQEVKDAKKLRREQKAALKQEFKEQKTEMIKVKQGQRCNLQGRKID</sequence>
<evidence type="ECO:0000313" key="2">
    <source>
        <dbReference type="EMBL" id="JAP91505.1"/>
    </source>
</evidence>
<proteinExistence type="predicted"/>
<accession>A0A146K6P5</accession>
<protein>
    <submittedName>
        <fullName evidence="2">Uncharacterized protein</fullName>
    </submittedName>
</protein>
<name>A0A146K6P5_9EUKA</name>
<organism evidence="2">
    <name type="scientific">Trepomonas sp. PC1</name>
    <dbReference type="NCBI Taxonomy" id="1076344"/>
    <lineage>
        <taxon>Eukaryota</taxon>
        <taxon>Metamonada</taxon>
        <taxon>Diplomonadida</taxon>
        <taxon>Hexamitidae</taxon>
        <taxon>Hexamitinae</taxon>
        <taxon>Trepomonas</taxon>
    </lineage>
</organism>
<reference evidence="2" key="1">
    <citation type="submission" date="2015-07" db="EMBL/GenBank/DDBJ databases">
        <title>Adaptation to a free-living lifestyle via gene acquisitions in the diplomonad Trepomonas sp. PC1.</title>
        <authorList>
            <person name="Xu F."/>
            <person name="Jerlstrom-Hultqvist J."/>
            <person name="Kolisko M."/>
            <person name="Simpson A.G.B."/>
            <person name="Roger A.J."/>
            <person name="Svard S.G."/>
            <person name="Andersson J.O."/>
        </authorList>
    </citation>
    <scope>NUCLEOTIDE SEQUENCE</scope>
    <source>
        <strain evidence="2">PC1</strain>
    </source>
</reference>
<dbReference type="EMBL" id="GDID01005101">
    <property type="protein sequence ID" value="JAP91505.1"/>
    <property type="molecule type" value="Transcribed_RNA"/>
</dbReference>